<proteinExistence type="predicted"/>
<dbReference type="Proteomes" id="UP000694388">
    <property type="component" value="Unplaced"/>
</dbReference>
<sequence>MPAASHGDSRCHVLLDQENAGVDEIEQELAYYQGRVVEMQLRLNQVDEENERLHTELREAVEGNLAALAHGETESNRGLAGDLSEQLQLVNQGEVLHLRKSFYQMQAMHQKVEKASK</sequence>
<reference evidence="2" key="2">
    <citation type="submission" date="2025-09" db="UniProtKB">
        <authorList>
            <consortium name="Ensembl"/>
        </authorList>
    </citation>
    <scope>IDENTIFICATION</scope>
</reference>
<evidence type="ECO:0000313" key="3">
    <source>
        <dbReference type="Proteomes" id="UP000694388"/>
    </source>
</evidence>
<keyword evidence="3" id="KW-1185">Reference proteome</keyword>
<evidence type="ECO:0000313" key="2">
    <source>
        <dbReference type="Ensembl" id="ENSEBUP00000027319.1"/>
    </source>
</evidence>
<accession>A0A8C4RAM5</accession>
<protein>
    <submittedName>
        <fullName evidence="2">Uncharacterized protein</fullName>
    </submittedName>
</protein>
<name>A0A8C4RAM5_EPTBU</name>
<reference evidence="2" key="1">
    <citation type="submission" date="2025-08" db="UniProtKB">
        <authorList>
            <consortium name="Ensembl"/>
        </authorList>
    </citation>
    <scope>IDENTIFICATION</scope>
</reference>
<keyword evidence="1" id="KW-0175">Coiled coil</keyword>
<feature type="coiled-coil region" evidence="1">
    <location>
        <begin position="36"/>
        <end position="63"/>
    </location>
</feature>
<dbReference type="Ensembl" id="ENSEBUT00000027895.1">
    <property type="protein sequence ID" value="ENSEBUP00000027319.1"/>
    <property type="gene ID" value="ENSEBUG00000016747.1"/>
</dbReference>
<dbReference type="AlphaFoldDB" id="A0A8C4RAM5"/>
<evidence type="ECO:0000256" key="1">
    <source>
        <dbReference type="SAM" id="Coils"/>
    </source>
</evidence>
<organism evidence="2 3">
    <name type="scientific">Eptatretus burgeri</name>
    <name type="common">Inshore hagfish</name>
    <dbReference type="NCBI Taxonomy" id="7764"/>
    <lineage>
        <taxon>Eukaryota</taxon>
        <taxon>Metazoa</taxon>
        <taxon>Chordata</taxon>
        <taxon>Craniata</taxon>
        <taxon>Vertebrata</taxon>
        <taxon>Cyclostomata</taxon>
        <taxon>Myxini</taxon>
        <taxon>Myxiniformes</taxon>
        <taxon>Myxinidae</taxon>
        <taxon>Eptatretinae</taxon>
        <taxon>Eptatretus</taxon>
    </lineage>
</organism>